<organism evidence="1 2">
    <name type="scientific">Porites evermanni</name>
    <dbReference type="NCBI Taxonomy" id="104178"/>
    <lineage>
        <taxon>Eukaryota</taxon>
        <taxon>Metazoa</taxon>
        <taxon>Cnidaria</taxon>
        <taxon>Anthozoa</taxon>
        <taxon>Hexacorallia</taxon>
        <taxon>Scleractinia</taxon>
        <taxon>Fungiina</taxon>
        <taxon>Poritidae</taxon>
        <taxon>Porites</taxon>
    </lineage>
</organism>
<keyword evidence="2" id="KW-1185">Reference proteome</keyword>
<name>A0ABN8SDG8_9CNID</name>
<gene>
    <name evidence="1" type="ORF">PEVE_00019705</name>
</gene>
<dbReference type="EMBL" id="CALNXI010002656">
    <property type="protein sequence ID" value="CAH3189752.1"/>
    <property type="molecule type" value="Genomic_DNA"/>
</dbReference>
<dbReference type="Proteomes" id="UP001159427">
    <property type="component" value="Unassembled WGS sequence"/>
</dbReference>
<evidence type="ECO:0000313" key="2">
    <source>
        <dbReference type="Proteomes" id="UP001159427"/>
    </source>
</evidence>
<sequence length="386" mass="44553">NSSNGDAYKPSVKYPSDGWSTSLEKMTMFTRAEMNEHIARSEKSISNIQHHSVPTSLRKVKTFLEDEYLRERNATRKAGFCNHISALMFKICKYSLFEVKTTKDLGQEKDKNPELACTSQQFKRKFKRNFAVKQIIQAPQVKSYIYFLDDYKRQRNKDAASLQRETECMEPYFPLALAESIDQPLAFNFDLFVLDSLVLPRHIVPRDSQEEVSNAVLFDNAASAISYCTERLERRWKDTRPAADPTAGKRQTHAKVNKWELPHCHGARLTKALTSGQALFDANLNHIRLDRNDHFHLVELHAHIETVANIWYQRRKLLSEMIDFLCHSSYIMNVLANMLRSLKLRSLRFPCNKNKAGEIRSATIEAKRVAAQLRLMANDILAEAKK</sequence>
<accession>A0ABN8SDG8</accession>
<protein>
    <submittedName>
        <fullName evidence="1">Uncharacterized protein</fullName>
    </submittedName>
</protein>
<proteinExistence type="predicted"/>
<comment type="caution">
    <text evidence="1">The sequence shown here is derived from an EMBL/GenBank/DDBJ whole genome shotgun (WGS) entry which is preliminary data.</text>
</comment>
<reference evidence="1 2" key="1">
    <citation type="submission" date="2022-05" db="EMBL/GenBank/DDBJ databases">
        <authorList>
            <consortium name="Genoscope - CEA"/>
            <person name="William W."/>
        </authorList>
    </citation>
    <scope>NUCLEOTIDE SEQUENCE [LARGE SCALE GENOMIC DNA]</scope>
</reference>
<evidence type="ECO:0000313" key="1">
    <source>
        <dbReference type="EMBL" id="CAH3189752.1"/>
    </source>
</evidence>
<feature type="non-terminal residue" evidence="1">
    <location>
        <position position="1"/>
    </location>
</feature>